<gene>
    <name evidence="6" type="ORF">FHS75_002162</name>
</gene>
<evidence type="ECO:0000259" key="5">
    <source>
        <dbReference type="Pfam" id="PF01464"/>
    </source>
</evidence>
<accession>A0A7Y9XZ95</accession>
<comment type="caution">
    <text evidence="6">The sequence shown here is derived from an EMBL/GenBank/DDBJ whole genome shotgun (WGS) entry which is preliminary data.</text>
</comment>
<feature type="chain" id="PRO_5031571285" evidence="4">
    <location>
        <begin position="35"/>
        <end position="236"/>
    </location>
</feature>
<dbReference type="RefSeq" id="WP_229735551.1">
    <property type="nucleotide sequence ID" value="NZ_JACBZF010000003.1"/>
</dbReference>
<dbReference type="Gene3D" id="1.10.530.10">
    <property type="match status" value="1"/>
</dbReference>
<feature type="signal peptide" evidence="4">
    <location>
        <begin position="1"/>
        <end position="34"/>
    </location>
</feature>
<name>A0A7Y9XZ95_9SPHN</name>
<dbReference type="EMBL" id="JACBZF010000003">
    <property type="protein sequence ID" value="NYH95833.1"/>
    <property type="molecule type" value="Genomic_DNA"/>
</dbReference>
<keyword evidence="4" id="KW-0732">Signal</keyword>
<evidence type="ECO:0000256" key="1">
    <source>
        <dbReference type="ARBA" id="ARBA00007734"/>
    </source>
</evidence>
<dbReference type="SUPFAM" id="SSF53955">
    <property type="entry name" value="Lysozyme-like"/>
    <property type="match status" value="1"/>
</dbReference>
<dbReference type="Proteomes" id="UP000522081">
    <property type="component" value="Unassembled WGS sequence"/>
</dbReference>
<evidence type="ECO:0000313" key="7">
    <source>
        <dbReference type="Proteomes" id="UP000522081"/>
    </source>
</evidence>
<feature type="region of interest" description="Disordered" evidence="3">
    <location>
        <begin position="203"/>
        <end position="236"/>
    </location>
</feature>
<comment type="similarity">
    <text evidence="1">Belongs to the transglycosylase Slt family.</text>
</comment>
<keyword evidence="7" id="KW-1185">Reference proteome</keyword>
<comment type="similarity">
    <text evidence="2">Belongs to the virb1 family.</text>
</comment>
<evidence type="ECO:0000256" key="3">
    <source>
        <dbReference type="SAM" id="MobiDB-lite"/>
    </source>
</evidence>
<dbReference type="Pfam" id="PF01464">
    <property type="entry name" value="SLT"/>
    <property type="match status" value="1"/>
</dbReference>
<dbReference type="AlphaFoldDB" id="A0A7Y9XZ95"/>
<evidence type="ECO:0000256" key="2">
    <source>
        <dbReference type="ARBA" id="ARBA00009387"/>
    </source>
</evidence>
<sequence length="236" mass="25720">MRAARQRIDSVLRLYLLPGLLAAMVAASPAQVFAQSEQFVRASQGVEIAAHVSEASQQFGIPEHWIYAVIRAESAGRVRAVSRAGAMGLMQLMPGTWSRQRARFSLGQDPFDPRDNVLAGTSYLREMYDRYGAQGFLAAYNAGPGRYEDWLAGRRSLPLETRRYVARIAPLLQSERMFAAAPLQARNVPVGALQPPGAARKELDEVAMPGPAANPFARPEQAAHDLFAPVSTASSQ</sequence>
<dbReference type="InterPro" id="IPR008258">
    <property type="entry name" value="Transglycosylase_SLT_dom_1"/>
</dbReference>
<dbReference type="InterPro" id="IPR023346">
    <property type="entry name" value="Lysozyme-like_dom_sf"/>
</dbReference>
<dbReference type="PANTHER" id="PTHR37423:SF2">
    <property type="entry name" value="MEMBRANE-BOUND LYTIC MUREIN TRANSGLYCOSYLASE C"/>
    <property type="match status" value="1"/>
</dbReference>
<feature type="domain" description="Transglycosylase SLT" evidence="5">
    <location>
        <begin position="53"/>
        <end position="155"/>
    </location>
</feature>
<evidence type="ECO:0000256" key="4">
    <source>
        <dbReference type="SAM" id="SignalP"/>
    </source>
</evidence>
<dbReference type="PANTHER" id="PTHR37423">
    <property type="entry name" value="SOLUBLE LYTIC MUREIN TRANSGLYCOSYLASE-RELATED"/>
    <property type="match status" value="1"/>
</dbReference>
<protein>
    <submittedName>
        <fullName evidence="6">Soluble lytic murein transglycosylase-like protein</fullName>
    </submittedName>
</protein>
<reference evidence="6 7" key="1">
    <citation type="submission" date="2020-07" db="EMBL/GenBank/DDBJ databases">
        <title>Genomic Encyclopedia of Type Strains, Phase IV (KMG-IV): sequencing the most valuable type-strain genomes for metagenomic binning, comparative biology and taxonomic classification.</title>
        <authorList>
            <person name="Goeker M."/>
        </authorList>
    </citation>
    <scope>NUCLEOTIDE SEQUENCE [LARGE SCALE GENOMIC DNA]</scope>
    <source>
        <strain evidence="6 7">DSM 29043</strain>
    </source>
</reference>
<evidence type="ECO:0000313" key="6">
    <source>
        <dbReference type="EMBL" id="NYH95833.1"/>
    </source>
</evidence>
<organism evidence="6 7">
    <name type="scientific">Novosphingobium marinum</name>
    <dbReference type="NCBI Taxonomy" id="1514948"/>
    <lineage>
        <taxon>Bacteria</taxon>
        <taxon>Pseudomonadati</taxon>
        <taxon>Pseudomonadota</taxon>
        <taxon>Alphaproteobacteria</taxon>
        <taxon>Sphingomonadales</taxon>
        <taxon>Sphingomonadaceae</taxon>
        <taxon>Novosphingobium</taxon>
    </lineage>
</organism>
<dbReference type="CDD" id="cd00254">
    <property type="entry name" value="LT-like"/>
    <property type="match status" value="1"/>
</dbReference>
<proteinExistence type="inferred from homology"/>